<name>A0AAV2YL83_9STRA</name>
<comment type="similarity">
    <text evidence="1">Belongs to the SMG9 family.</text>
</comment>
<proteinExistence type="inferred from homology"/>
<evidence type="ECO:0000256" key="2">
    <source>
        <dbReference type="ARBA" id="ARBA00023161"/>
    </source>
</evidence>
<dbReference type="InterPro" id="IPR027417">
    <property type="entry name" value="P-loop_NTPase"/>
</dbReference>
<evidence type="ECO:0000256" key="3">
    <source>
        <dbReference type="SAM" id="MobiDB-lite"/>
    </source>
</evidence>
<keyword evidence="5" id="KW-1185">Reference proteome</keyword>
<feature type="compositionally biased region" description="Low complexity" evidence="3">
    <location>
        <begin position="337"/>
        <end position="364"/>
    </location>
</feature>
<dbReference type="PANTHER" id="PTHR14270">
    <property type="entry name" value="NONSENSE-MEDIATED MRNA DECAY FACTOR SMG9"/>
    <property type="match status" value="1"/>
</dbReference>
<feature type="compositionally biased region" description="Basic and acidic residues" evidence="3">
    <location>
        <begin position="180"/>
        <end position="196"/>
    </location>
</feature>
<reference evidence="4" key="2">
    <citation type="journal article" date="2023" name="Microbiol Resour">
        <title>Decontamination and Annotation of the Draft Genome Sequence of the Oomycete Lagenidium giganteum ARSEF 373.</title>
        <authorList>
            <person name="Morgan W.R."/>
            <person name="Tartar A."/>
        </authorList>
    </citation>
    <scope>NUCLEOTIDE SEQUENCE</scope>
    <source>
        <strain evidence="4">ARSEF 373</strain>
    </source>
</reference>
<feature type="region of interest" description="Disordered" evidence="3">
    <location>
        <begin position="249"/>
        <end position="374"/>
    </location>
</feature>
<dbReference type="AlphaFoldDB" id="A0AAV2YL83"/>
<comment type="caution">
    <text evidence="4">The sequence shown here is derived from an EMBL/GenBank/DDBJ whole genome shotgun (WGS) entry which is preliminary data.</text>
</comment>
<feature type="region of interest" description="Disordered" evidence="3">
    <location>
        <begin position="159"/>
        <end position="235"/>
    </location>
</feature>
<feature type="compositionally biased region" description="Low complexity" evidence="3">
    <location>
        <begin position="265"/>
        <end position="276"/>
    </location>
</feature>
<organism evidence="4 5">
    <name type="scientific">Lagenidium giganteum</name>
    <dbReference type="NCBI Taxonomy" id="4803"/>
    <lineage>
        <taxon>Eukaryota</taxon>
        <taxon>Sar</taxon>
        <taxon>Stramenopiles</taxon>
        <taxon>Oomycota</taxon>
        <taxon>Peronosporomycetes</taxon>
        <taxon>Pythiales</taxon>
        <taxon>Pythiaceae</taxon>
    </lineage>
</organism>
<dbReference type="EMBL" id="DAKRPA010000274">
    <property type="protein sequence ID" value="DAZ94033.1"/>
    <property type="molecule type" value="Genomic_DNA"/>
</dbReference>
<sequence length="729" mass="77248">MTFQAPQRTSLGNMFGAPAGSADTSTAALMAALPESSSIQWPGKVATTAAMHNPFSTQSKPVSRDAVVKAAKEDMMSAFSGLGLQLDANGNVVATAGSAARELLASKGEEKRAEEAMEADRQAKRRVLEAAKTSAPKPVTALSQAIGAFDTEVERSGMYISKAQRRKGGMSSTMSRRAREKNAKTQERSDAFDVRKSVKNKRDVKRQQRNKHTRGNKAPSGAGGLGPPPAPAAILAKNPPMILKASAGCANAGSGTPQPMPAPNAQPQAAGAATPTHAMHKASNAGAPAAGPGGGGYLHVNTRSAAPVSDPTRTLYDPNAPEQHSRSHSVGGGSAGGVPNASSPSGPVAGSPGIKKMPTPANRPAAPPANVHPPPMSSKLINAQFQFASDLATKFGGCLDMTNFTVVGVLGLEGVGKSTLMSLLASPAAIDAGQVDELRSRKTNAFFTAQSLESVVSGKHETNGVDMAVTCQELAAGCDGLVLLDSPPLFSTSALCDLLNKNESPRFGALTPEQQIELASLQYAIFLISVCHYVVVVHDQPMDTELLRFFLQVEEKMQQCRLPNISGGVKDKHVAKLVYVYNKTPETFAPSWDPTSAQIVASHERLLEQVFCRGLRFYDGDRQQVTDGTTCPAKENRPINAVETKRNSSLLHCIPFQLSSPFGREVFTASVAHLRREITKLPNKPSFSKSASSSHVMTFREWLSNGSRVWEAVRKSSALSAEYTARDHH</sequence>
<feature type="compositionally biased region" description="Pro residues" evidence="3">
    <location>
        <begin position="365"/>
        <end position="374"/>
    </location>
</feature>
<keyword evidence="2" id="KW-0866">Nonsense-mediated mRNA decay</keyword>
<dbReference type="Proteomes" id="UP001146120">
    <property type="component" value="Unassembled WGS sequence"/>
</dbReference>
<evidence type="ECO:0000313" key="5">
    <source>
        <dbReference type="Proteomes" id="UP001146120"/>
    </source>
</evidence>
<dbReference type="GO" id="GO:0000184">
    <property type="term" value="P:nuclear-transcribed mRNA catabolic process, nonsense-mediated decay"/>
    <property type="evidence" value="ECO:0007669"/>
    <property type="project" value="UniProtKB-KW"/>
</dbReference>
<gene>
    <name evidence="4" type="ORF">N0F65_001464</name>
</gene>
<accession>A0AAV2YL83</accession>
<evidence type="ECO:0000313" key="4">
    <source>
        <dbReference type="EMBL" id="DAZ94033.1"/>
    </source>
</evidence>
<dbReference type="InterPro" id="IPR039177">
    <property type="entry name" value="SMG9"/>
</dbReference>
<reference evidence="4" key="1">
    <citation type="submission" date="2022-11" db="EMBL/GenBank/DDBJ databases">
        <authorList>
            <person name="Morgan W.R."/>
            <person name="Tartar A."/>
        </authorList>
    </citation>
    <scope>NUCLEOTIDE SEQUENCE</scope>
    <source>
        <strain evidence="4">ARSEF 373</strain>
    </source>
</reference>
<evidence type="ECO:0000256" key="1">
    <source>
        <dbReference type="ARBA" id="ARBA00007712"/>
    </source>
</evidence>
<protein>
    <recommendedName>
        <fullName evidence="6">Protein SMG9</fullName>
    </recommendedName>
</protein>
<feature type="compositionally biased region" description="Basic residues" evidence="3">
    <location>
        <begin position="197"/>
        <end position="215"/>
    </location>
</feature>
<dbReference type="SUPFAM" id="SSF52540">
    <property type="entry name" value="P-loop containing nucleoside triphosphate hydrolases"/>
    <property type="match status" value="1"/>
</dbReference>
<evidence type="ECO:0008006" key="6">
    <source>
        <dbReference type="Google" id="ProtNLM"/>
    </source>
</evidence>
<dbReference type="PANTHER" id="PTHR14270:SF0">
    <property type="entry name" value="NONSENSE-MEDIATED MRNA DECAY FACTOR SMG9"/>
    <property type="match status" value="1"/>
</dbReference>